<comment type="pathway">
    <text evidence="1">Protein modification; protein glycosylation.</text>
</comment>
<feature type="repeat" description="TPR" evidence="8">
    <location>
        <begin position="179"/>
        <end position="212"/>
    </location>
</feature>
<dbReference type="InterPro" id="IPR011990">
    <property type="entry name" value="TPR-like_helical_dom_sf"/>
</dbReference>
<dbReference type="Gene3D" id="3.40.50.11380">
    <property type="match status" value="1"/>
</dbReference>
<comment type="similarity">
    <text evidence="2">Belongs to the glycosyltransferase 41 family. O-GlcNAc transferase subfamily.</text>
</comment>
<keyword evidence="5" id="KW-0808">Transferase</keyword>
<keyword evidence="4" id="KW-0328">Glycosyltransferase</keyword>
<feature type="repeat" description="TPR" evidence="8">
    <location>
        <begin position="43"/>
        <end position="76"/>
    </location>
</feature>
<evidence type="ECO:0000259" key="9">
    <source>
        <dbReference type="Pfam" id="PF13844"/>
    </source>
</evidence>
<name>A0ABW4KSX7_9BURK</name>
<feature type="domain" description="O-GlcNAc transferase C-terminal" evidence="9">
    <location>
        <begin position="358"/>
        <end position="513"/>
    </location>
</feature>
<dbReference type="PANTHER" id="PTHR44998:SF1">
    <property type="entry name" value="UDP-N-ACETYLGLUCOSAMINE--PEPTIDE N-ACETYLGLUCOSAMINYLTRANSFERASE 110 KDA SUBUNIT"/>
    <property type="match status" value="1"/>
</dbReference>
<evidence type="ECO:0000313" key="11">
    <source>
        <dbReference type="Proteomes" id="UP001597304"/>
    </source>
</evidence>
<feature type="repeat" description="TPR" evidence="8">
    <location>
        <begin position="247"/>
        <end position="280"/>
    </location>
</feature>
<evidence type="ECO:0000256" key="4">
    <source>
        <dbReference type="ARBA" id="ARBA00022676"/>
    </source>
</evidence>
<keyword evidence="11" id="KW-1185">Reference proteome</keyword>
<dbReference type="RefSeq" id="WP_147912606.1">
    <property type="nucleotide sequence ID" value="NZ_JBHUEJ010000016.1"/>
</dbReference>
<dbReference type="Gene3D" id="3.40.50.2000">
    <property type="entry name" value="Glycogen Phosphorylase B"/>
    <property type="match status" value="1"/>
</dbReference>
<evidence type="ECO:0000313" key="10">
    <source>
        <dbReference type="EMBL" id="MFD1710476.1"/>
    </source>
</evidence>
<gene>
    <name evidence="10" type="ORF">ACFSF0_07650</name>
</gene>
<dbReference type="InterPro" id="IPR029489">
    <property type="entry name" value="OGT/SEC/SPY_C"/>
</dbReference>
<evidence type="ECO:0000256" key="6">
    <source>
        <dbReference type="ARBA" id="ARBA00022737"/>
    </source>
</evidence>
<feature type="repeat" description="TPR" evidence="8">
    <location>
        <begin position="111"/>
        <end position="144"/>
    </location>
</feature>
<dbReference type="EC" id="2.4.1.255" evidence="3"/>
<dbReference type="SMART" id="SM00028">
    <property type="entry name" value="TPR"/>
    <property type="match status" value="7"/>
</dbReference>
<dbReference type="Gene3D" id="1.25.40.10">
    <property type="entry name" value="Tetratricopeptide repeat domain"/>
    <property type="match status" value="3"/>
</dbReference>
<reference evidence="11" key="1">
    <citation type="journal article" date="2019" name="Int. J. Syst. Evol. Microbiol.">
        <title>The Global Catalogue of Microorganisms (GCM) 10K type strain sequencing project: providing services to taxonomists for standard genome sequencing and annotation.</title>
        <authorList>
            <consortium name="The Broad Institute Genomics Platform"/>
            <consortium name="The Broad Institute Genome Sequencing Center for Infectious Disease"/>
            <person name="Wu L."/>
            <person name="Ma J."/>
        </authorList>
    </citation>
    <scope>NUCLEOTIDE SEQUENCE [LARGE SCALE GENOMIC DNA]</scope>
    <source>
        <strain evidence="11">LMG 29247</strain>
    </source>
</reference>
<evidence type="ECO:0000256" key="3">
    <source>
        <dbReference type="ARBA" id="ARBA00011970"/>
    </source>
</evidence>
<evidence type="ECO:0000256" key="8">
    <source>
        <dbReference type="PROSITE-ProRule" id="PRU00339"/>
    </source>
</evidence>
<feature type="repeat" description="TPR" evidence="8">
    <location>
        <begin position="145"/>
        <end position="178"/>
    </location>
</feature>
<evidence type="ECO:0000256" key="7">
    <source>
        <dbReference type="ARBA" id="ARBA00022803"/>
    </source>
</evidence>
<feature type="repeat" description="TPR" evidence="8">
    <location>
        <begin position="77"/>
        <end position="110"/>
    </location>
</feature>
<dbReference type="SUPFAM" id="SSF48452">
    <property type="entry name" value="TPR-like"/>
    <property type="match status" value="1"/>
</dbReference>
<dbReference type="EMBL" id="JBHUEJ010000016">
    <property type="protein sequence ID" value="MFD1710476.1"/>
    <property type="molecule type" value="Genomic_DNA"/>
</dbReference>
<protein>
    <recommendedName>
        <fullName evidence="3">protein O-GlcNAc transferase</fullName>
        <ecNumber evidence="3">2.4.1.255</ecNumber>
    </recommendedName>
</protein>
<dbReference type="InterPro" id="IPR019734">
    <property type="entry name" value="TPR_rpt"/>
</dbReference>
<evidence type="ECO:0000256" key="5">
    <source>
        <dbReference type="ARBA" id="ARBA00022679"/>
    </source>
</evidence>
<dbReference type="PROSITE" id="PS50005">
    <property type="entry name" value="TPR"/>
    <property type="match status" value="7"/>
</dbReference>
<accession>A0ABW4KSX7</accession>
<feature type="domain" description="O-GlcNAc transferase C-terminal" evidence="9">
    <location>
        <begin position="521"/>
        <end position="706"/>
    </location>
</feature>
<feature type="repeat" description="TPR" evidence="8">
    <location>
        <begin position="213"/>
        <end position="246"/>
    </location>
</feature>
<keyword evidence="7 8" id="KW-0802">TPR repeat</keyword>
<evidence type="ECO:0000256" key="1">
    <source>
        <dbReference type="ARBA" id="ARBA00004922"/>
    </source>
</evidence>
<dbReference type="Pfam" id="PF13844">
    <property type="entry name" value="Glyco_transf_41"/>
    <property type="match status" value="2"/>
</dbReference>
<sequence length="731" mass="78550">MTDSKKYQFNLPKTGAPSAGAWGVWGVGAPPAVPVTTELPDDAHACLAKGNTWLQDGRVDDALRAYDRAIALSPEMFEAHFNRGNVLLRRQRPMEALAAFERTIALSPELAIAHYNRATLLAANGREDEAMAGYERTLSLDPAQVQARFNLGTLHLKRGEGEQALACMDAVIQQAPNVAEAHNNRGSALMLLQRAAEAGQAFDRAVALKPGYAEAISNRGGLRLQLNHHEAAIHDLREAVRRNPAEPASHRLLGALLRETGDLDGALAEFHKVLELAPEAPGALSDWVGTLAEAGDWTQLTDGVARLQAAVREGRGGVQPAVAVALIASPELQLVCAQQAAARLPAAQLGPLVRRPGSGKLRIGYFSADFHEHAGAERLAALFERHDREHFEWLAFSYGPVTTDDMHSRLRKPFHQFMEVRERGDREIAQLARELGVDVAVDLNGYARGGRPGIFVQRCAPVQVGWLGWPATTGVSAMDYVIADRVALPAGLHPQFTEKVVSLPHTAPVGEAERRVAEVDATREAQGLPADAVVFCAFHPMHLIAPAAFDGWMRILQAVPGSVLWLPDEHSVASGHLRDAASARGVDTSRLVFAPRAATDVRLMRYALADVLLDSAPCSNATAVGDALWAGLPVVTQAGQALSGRTGASLLTAAGLAEGVAMSAADYEARAIALAQDAPRRAALRERLLAARKTSPLFNLKALARQLESAYVAMDERSLQGLPPRAFDVRR</sequence>
<dbReference type="Proteomes" id="UP001597304">
    <property type="component" value="Unassembled WGS sequence"/>
</dbReference>
<proteinExistence type="inferred from homology"/>
<dbReference type="Pfam" id="PF13432">
    <property type="entry name" value="TPR_16"/>
    <property type="match status" value="3"/>
</dbReference>
<organism evidence="10 11">
    <name type="scientific">Ottowia flava</name>
    <dbReference type="NCBI Taxonomy" id="2675430"/>
    <lineage>
        <taxon>Bacteria</taxon>
        <taxon>Pseudomonadati</taxon>
        <taxon>Pseudomonadota</taxon>
        <taxon>Betaproteobacteria</taxon>
        <taxon>Burkholderiales</taxon>
        <taxon>Comamonadaceae</taxon>
        <taxon>Ottowia</taxon>
    </lineage>
</organism>
<dbReference type="PANTHER" id="PTHR44998">
    <property type="match status" value="1"/>
</dbReference>
<keyword evidence="6" id="KW-0677">Repeat</keyword>
<evidence type="ECO:0000256" key="2">
    <source>
        <dbReference type="ARBA" id="ARBA00005386"/>
    </source>
</evidence>
<comment type="caution">
    <text evidence="10">The sequence shown here is derived from an EMBL/GenBank/DDBJ whole genome shotgun (WGS) entry which is preliminary data.</text>
</comment>